<protein>
    <submittedName>
        <fullName evidence="1">Chromosome undetermined SCAF6662, whole genome shotgun sequence</fullName>
    </submittedName>
</protein>
<dbReference type="EMBL" id="CAAE01006662">
    <property type="protein sequence ID" value="CAF89265.1"/>
    <property type="molecule type" value="Genomic_DNA"/>
</dbReference>
<feature type="non-terminal residue" evidence="1">
    <location>
        <position position="1"/>
    </location>
</feature>
<accession>Q4TCW7</accession>
<gene>
    <name evidence="1" type="ORF">GSTENG00003104001</name>
</gene>
<dbReference type="AlphaFoldDB" id="Q4TCW7"/>
<proteinExistence type="predicted"/>
<reference evidence="1" key="2">
    <citation type="submission" date="2004-02" db="EMBL/GenBank/DDBJ databases">
        <authorList>
            <consortium name="Genoscope"/>
            <consortium name="Whitehead Institute Centre for Genome Research"/>
        </authorList>
    </citation>
    <scope>NUCLEOTIDE SEQUENCE</scope>
</reference>
<evidence type="ECO:0000313" key="1">
    <source>
        <dbReference type="EMBL" id="CAF89265.1"/>
    </source>
</evidence>
<name>Q4TCW7_TETNG</name>
<sequence length="39" mass="4703">DRDIEGSAKLWKKLWSVSVRKKRNSHRNGRIRRHSRDCA</sequence>
<dbReference type="KEGG" id="tng:GSTEN00003104G001"/>
<organism evidence="1">
    <name type="scientific">Tetraodon nigroviridis</name>
    <name type="common">Spotted green pufferfish</name>
    <name type="synonym">Chelonodon nigroviridis</name>
    <dbReference type="NCBI Taxonomy" id="99883"/>
    <lineage>
        <taxon>Eukaryota</taxon>
        <taxon>Metazoa</taxon>
        <taxon>Chordata</taxon>
        <taxon>Craniata</taxon>
        <taxon>Vertebrata</taxon>
        <taxon>Euteleostomi</taxon>
        <taxon>Actinopterygii</taxon>
        <taxon>Neopterygii</taxon>
        <taxon>Teleostei</taxon>
        <taxon>Neoteleostei</taxon>
        <taxon>Acanthomorphata</taxon>
        <taxon>Eupercaria</taxon>
        <taxon>Tetraodontiformes</taxon>
        <taxon>Tetradontoidea</taxon>
        <taxon>Tetraodontidae</taxon>
        <taxon>Tetraodon</taxon>
    </lineage>
</organism>
<reference evidence="1" key="1">
    <citation type="journal article" date="2004" name="Nature">
        <title>Genome duplication in the teleost fish Tetraodon nigroviridis reveals the early vertebrate proto-karyotype.</title>
        <authorList>
            <person name="Jaillon O."/>
            <person name="Aury J.-M."/>
            <person name="Brunet F."/>
            <person name="Petit J.-L."/>
            <person name="Stange-Thomann N."/>
            <person name="Mauceli E."/>
            <person name="Bouneau L."/>
            <person name="Fischer C."/>
            <person name="Ozouf-Costaz C."/>
            <person name="Bernot A."/>
            <person name="Nicaud S."/>
            <person name="Jaffe D."/>
            <person name="Fisher S."/>
            <person name="Lutfalla G."/>
            <person name="Dossat C."/>
            <person name="Segurens B."/>
            <person name="Dasilva C."/>
            <person name="Salanoubat M."/>
            <person name="Levy M."/>
            <person name="Boudet N."/>
            <person name="Castellano S."/>
            <person name="Anthouard V."/>
            <person name="Jubin C."/>
            <person name="Castelli V."/>
            <person name="Katinka M."/>
            <person name="Vacherie B."/>
            <person name="Biemont C."/>
            <person name="Skalli Z."/>
            <person name="Cattolico L."/>
            <person name="Poulain J."/>
            <person name="De Berardinis V."/>
            <person name="Cruaud C."/>
            <person name="Duprat S."/>
            <person name="Brottier P."/>
            <person name="Coutanceau J.-P."/>
            <person name="Gouzy J."/>
            <person name="Parra G."/>
            <person name="Lardier G."/>
            <person name="Chapple C."/>
            <person name="McKernan K.J."/>
            <person name="McEwan P."/>
            <person name="Bosak S."/>
            <person name="Kellis M."/>
            <person name="Volff J.-N."/>
            <person name="Guigo R."/>
            <person name="Zody M.C."/>
            <person name="Mesirov J."/>
            <person name="Lindblad-Toh K."/>
            <person name="Birren B."/>
            <person name="Nusbaum C."/>
            <person name="Kahn D."/>
            <person name="Robinson-Rechavi M."/>
            <person name="Laudet V."/>
            <person name="Schachter V."/>
            <person name="Quetier F."/>
            <person name="Saurin W."/>
            <person name="Scarpelli C."/>
            <person name="Wincker P."/>
            <person name="Lander E.S."/>
            <person name="Weissenbach J."/>
            <person name="Roest Crollius H."/>
        </authorList>
    </citation>
    <scope>NUCLEOTIDE SEQUENCE [LARGE SCALE GENOMIC DNA]</scope>
</reference>